<accession>A0ABR7F0U6</accession>
<keyword evidence="5" id="KW-1185">Reference proteome</keyword>
<dbReference type="RefSeq" id="WP_186840037.1">
    <property type="nucleotide sequence ID" value="NZ_JACOOZ010000002.1"/>
</dbReference>
<dbReference type="PANTHER" id="PTHR42976:SF1">
    <property type="entry name" value="GH18 DOMAIN-CONTAINING PROTEIN-RELATED"/>
    <property type="match status" value="1"/>
</dbReference>
<evidence type="ECO:0000313" key="4">
    <source>
        <dbReference type="EMBL" id="MBC5667235.1"/>
    </source>
</evidence>
<dbReference type="InterPro" id="IPR017853">
    <property type="entry name" value="GH"/>
</dbReference>
<dbReference type="Proteomes" id="UP000597877">
    <property type="component" value="Unassembled WGS sequence"/>
</dbReference>
<name>A0ABR7F0U6_9FIRM</name>
<dbReference type="Gene3D" id="3.20.20.80">
    <property type="entry name" value="Glycosidases"/>
    <property type="match status" value="1"/>
</dbReference>
<organism evidence="4 5">
    <name type="scientific">Eubacterium segne</name>
    <dbReference type="NCBI Taxonomy" id="2763045"/>
    <lineage>
        <taxon>Bacteria</taxon>
        <taxon>Bacillati</taxon>
        <taxon>Bacillota</taxon>
        <taxon>Clostridia</taxon>
        <taxon>Eubacteriales</taxon>
        <taxon>Eubacteriaceae</taxon>
        <taxon>Eubacterium</taxon>
    </lineage>
</organism>
<evidence type="ECO:0000259" key="3">
    <source>
        <dbReference type="SMART" id="SM00495"/>
    </source>
</evidence>
<sequence length="627" mass="68966">MGILKKWSKRFLTGLLAFVLVIGSMTITPKTAKAAIYADRGAYGVGEGKKIPDHIFAPFVDIVSYVSDKNYSSAGTLSLEKMYKDTGILYYNLGFIMTTATGGITDGVIDWSWGGYSTLSEKATDTWQIDGIKESIKYIRSKGGDVIVSIGGLNEGNFFQKTQDEDILYNSYMDVIQGYGLTRLDLDIEGGAQGKQINIANARALKRVQETTGIEIVLTLPVLPTGLTDLGLGTLEAYIENGVDVKMVNIMAMCYGNATILPGETYAGASVRAIDNTASQILSTYKNNGKSLSTSQAYEKVGVTVSIGEESASFPIWTTDYSKVVNDKAIKENIGMTSFWCLNRDCQQYGANKGITGMYEHTNVFKTFMGDNAYTIPPAGSDGDYELDGEVIKEWKKGTAYSQGDKVLYNGKIWQASWWTQGDTPGVATDNGSEPWKYLQDATGSEKPTEPETTPPESTNVKLEINGCQISTTKEGYRVIYSLEDSDSEVENFGLIYGLSVNDSDMVIGSTNNAVVNYQASDAGRMDNNYGSYPMGQSYAMTMTFIKNASFYNSNISVRAYAKLKNGNYVYGNVKKIKIYDIADYLYQNALMSNNAGHIYLYDNILKVVNGSYKKIDFDFKNIIIKY</sequence>
<dbReference type="PANTHER" id="PTHR42976">
    <property type="entry name" value="BIFUNCTIONAL CHITINASE/LYSOZYME-RELATED"/>
    <property type="match status" value="1"/>
</dbReference>
<proteinExistence type="predicted"/>
<dbReference type="SUPFAM" id="SSF51055">
    <property type="entry name" value="Carbohydrate binding domain"/>
    <property type="match status" value="1"/>
</dbReference>
<dbReference type="Gene3D" id="2.10.10.20">
    <property type="entry name" value="Carbohydrate-binding module superfamily 5/12"/>
    <property type="match status" value="1"/>
</dbReference>
<dbReference type="InterPro" id="IPR003610">
    <property type="entry name" value="CBM5/12"/>
</dbReference>
<dbReference type="SUPFAM" id="SSF51445">
    <property type="entry name" value="(Trans)glycosidases"/>
    <property type="match status" value="1"/>
</dbReference>
<dbReference type="EMBL" id="JACOOZ010000002">
    <property type="protein sequence ID" value="MBC5667235.1"/>
    <property type="molecule type" value="Genomic_DNA"/>
</dbReference>
<evidence type="ECO:0000313" key="5">
    <source>
        <dbReference type="Proteomes" id="UP000597877"/>
    </source>
</evidence>
<gene>
    <name evidence="4" type="ORF">H8S00_04455</name>
</gene>
<evidence type="ECO:0000256" key="2">
    <source>
        <dbReference type="SAM" id="MobiDB-lite"/>
    </source>
</evidence>
<dbReference type="InterPro" id="IPR036573">
    <property type="entry name" value="CBM_sf_5/12"/>
</dbReference>
<dbReference type="InterPro" id="IPR052750">
    <property type="entry name" value="GH18_Chitinase"/>
</dbReference>
<reference evidence="4 5" key="1">
    <citation type="submission" date="2020-08" db="EMBL/GenBank/DDBJ databases">
        <title>Genome public.</title>
        <authorList>
            <person name="Liu C."/>
            <person name="Sun Q."/>
        </authorList>
    </citation>
    <scope>NUCLEOTIDE SEQUENCE [LARGE SCALE GENOMIC DNA]</scope>
    <source>
        <strain evidence="4 5">BX4</strain>
    </source>
</reference>
<dbReference type="Pfam" id="PF02839">
    <property type="entry name" value="CBM_5_12"/>
    <property type="match status" value="1"/>
</dbReference>
<feature type="region of interest" description="Disordered" evidence="2">
    <location>
        <begin position="432"/>
        <end position="459"/>
    </location>
</feature>
<comment type="caution">
    <text evidence="4">The sequence shown here is derived from an EMBL/GenBank/DDBJ whole genome shotgun (WGS) entry which is preliminary data.</text>
</comment>
<feature type="domain" description="Chitin-binding type-3" evidence="3">
    <location>
        <begin position="392"/>
        <end position="439"/>
    </location>
</feature>
<keyword evidence="1" id="KW-0378">Hydrolase</keyword>
<evidence type="ECO:0000256" key="1">
    <source>
        <dbReference type="ARBA" id="ARBA00022801"/>
    </source>
</evidence>
<protein>
    <recommendedName>
        <fullName evidence="3">Chitin-binding type-3 domain-containing protein</fullName>
    </recommendedName>
</protein>
<dbReference type="CDD" id="cd12215">
    <property type="entry name" value="ChiC_BD"/>
    <property type="match status" value="1"/>
</dbReference>
<dbReference type="SMART" id="SM00495">
    <property type="entry name" value="ChtBD3"/>
    <property type="match status" value="1"/>
</dbReference>